<comment type="caution">
    <text evidence="1">The sequence shown here is derived from an EMBL/GenBank/DDBJ whole genome shotgun (WGS) entry which is preliminary data.</text>
</comment>
<sequence length="91" mass="9950">MAANMRVPSFTWTDTHKGESTATFPYPDKHFGALKLLPPSGCVAIRNKWSSNTNDGQLATPLHLLCSTSTRASPPPLNGYRLHQSFAPLNL</sequence>
<organism evidence="1 2">
    <name type="scientific">Portunus trituberculatus</name>
    <name type="common">Swimming crab</name>
    <name type="synonym">Neptunus trituberculatus</name>
    <dbReference type="NCBI Taxonomy" id="210409"/>
    <lineage>
        <taxon>Eukaryota</taxon>
        <taxon>Metazoa</taxon>
        <taxon>Ecdysozoa</taxon>
        <taxon>Arthropoda</taxon>
        <taxon>Crustacea</taxon>
        <taxon>Multicrustacea</taxon>
        <taxon>Malacostraca</taxon>
        <taxon>Eumalacostraca</taxon>
        <taxon>Eucarida</taxon>
        <taxon>Decapoda</taxon>
        <taxon>Pleocyemata</taxon>
        <taxon>Brachyura</taxon>
        <taxon>Eubrachyura</taxon>
        <taxon>Portunoidea</taxon>
        <taxon>Portunidae</taxon>
        <taxon>Portuninae</taxon>
        <taxon>Portunus</taxon>
    </lineage>
</organism>
<evidence type="ECO:0000313" key="2">
    <source>
        <dbReference type="Proteomes" id="UP000324222"/>
    </source>
</evidence>
<name>A0A5B7E2P6_PORTR</name>
<gene>
    <name evidence="1" type="ORF">E2C01_021470</name>
</gene>
<protein>
    <submittedName>
        <fullName evidence="1">Uncharacterized protein</fullName>
    </submittedName>
</protein>
<dbReference type="EMBL" id="VSRR010001883">
    <property type="protein sequence ID" value="MPC28271.1"/>
    <property type="molecule type" value="Genomic_DNA"/>
</dbReference>
<proteinExistence type="predicted"/>
<dbReference type="Proteomes" id="UP000324222">
    <property type="component" value="Unassembled WGS sequence"/>
</dbReference>
<evidence type="ECO:0000313" key="1">
    <source>
        <dbReference type="EMBL" id="MPC28271.1"/>
    </source>
</evidence>
<keyword evidence="2" id="KW-1185">Reference proteome</keyword>
<accession>A0A5B7E2P6</accession>
<reference evidence="1 2" key="1">
    <citation type="submission" date="2019-05" db="EMBL/GenBank/DDBJ databases">
        <title>Another draft genome of Portunus trituberculatus and its Hox gene families provides insights of decapod evolution.</title>
        <authorList>
            <person name="Jeong J.-H."/>
            <person name="Song I."/>
            <person name="Kim S."/>
            <person name="Choi T."/>
            <person name="Kim D."/>
            <person name="Ryu S."/>
            <person name="Kim W."/>
        </authorList>
    </citation>
    <scope>NUCLEOTIDE SEQUENCE [LARGE SCALE GENOMIC DNA]</scope>
    <source>
        <tissue evidence="1">Muscle</tissue>
    </source>
</reference>
<dbReference type="AlphaFoldDB" id="A0A5B7E2P6"/>